<dbReference type="RefSeq" id="WP_122399019.1">
    <property type="nucleotide sequence ID" value="NZ_RFFJ01000167.1"/>
</dbReference>
<dbReference type="Proteomes" id="UP000278673">
    <property type="component" value="Unassembled WGS sequence"/>
</dbReference>
<dbReference type="InterPro" id="IPR003593">
    <property type="entry name" value="AAA+_ATPase"/>
</dbReference>
<keyword evidence="3 5" id="KW-0067">ATP-binding</keyword>
<feature type="domain" description="ABC transporter" evidence="4">
    <location>
        <begin position="5"/>
        <end position="269"/>
    </location>
</feature>
<evidence type="ECO:0000256" key="2">
    <source>
        <dbReference type="ARBA" id="ARBA00022741"/>
    </source>
</evidence>
<dbReference type="CDD" id="cd03221">
    <property type="entry name" value="ABCF_EF-3"/>
    <property type="match status" value="1"/>
</dbReference>
<proteinExistence type="predicted"/>
<evidence type="ECO:0000313" key="6">
    <source>
        <dbReference type="Proteomes" id="UP000278673"/>
    </source>
</evidence>
<accession>A0A3M2LIX8</accession>
<dbReference type="Gene3D" id="3.40.50.300">
    <property type="entry name" value="P-loop containing nucleotide triphosphate hydrolases"/>
    <property type="match status" value="2"/>
</dbReference>
<keyword evidence="6" id="KW-1185">Reference proteome</keyword>
<evidence type="ECO:0000313" key="5">
    <source>
        <dbReference type="EMBL" id="RMI34728.1"/>
    </source>
</evidence>
<dbReference type="PROSITE" id="PS50893">
    <property type="entry name" value="ABC_TRANSPORTER_2"/>
    <property type="match status" value="2"/>
</dbReference>
<dbReference type="InterPro" id="IPR027417">
    <property type="entry name" value="P-loop_NTPase"/>
</dbReference>
<dbReference type="GO" id="GO:0016887">
    <property type="term" value="F:ATP hydrolysis activity"/>
    <property type="evidence" value="ECO:0007669"/>
    <property type="project" value="InterPro"/>
</dbReference>
<feature type="domain" description="ABC transporter" evidence="4">
    <location>
        <begin position="355"/>
        <end position="550"/>
    </location>
</feature>
<comment type="caution">
    <text evidence="5">The sequence shown here is derived from an EMBL/GenBank/DDBJ whole genome shotgun (WGS) entry which is preliminary data.</text>
</comment>
<gene>
    <name evidence="5" type="ORF">EBN88_23210</name>
</gene>
<protein>
    <submittedName>
        <fullName evidence="5">ABC transporter ATP-binding protein</fullName>
    </submittedName>
</protein>
<dbReference type="Pfam" id="PF00005">
    <property type="entry name" value="ABC_tran"/>
    <property type="match status" value="2"/>
</dbReference>
<dbReference type="GO" id="GO:0005524">
    <property type="term" value="F:ATP binding"/>
    <property type="evidence" value="ECO:0007669"/>
    <property type="project" value="UniProtKB-KW"/>
</dbReference>
<dbReference type="InterPro" id="IPR003439">
    <property type="entry name" value="ABC_transporter-like_ATP-bd"/>
</dbReference>
<dbReference type="SUPFAM" id="SSF52540">
    <property type="entry name" value="P-loop containing nucleoside triphosphate hydrolases"/>
    <property type="match status" value="2"/>
</dbReference>
<dbReference type="EMBL" id="RFFJ01000167">
    <property type="protein sequence ID" value="RMI34728.1"/>
    <property type="molecule type" value="Genomic_DNA"/>
</dbReference>
<reference evidence="5 6" key="1">
    <citation type="submission" date="2018-10" db="EMBL/GenBank/DDBJ databases">
        <title>Isolation, diversity and antifungal activity of actinobacteria from wheat.</title>
        <authorList>
            <person name="Han C."/>
        </authorList>
    </citation>
    <scope>NUCLEOTIDE SEQUENCE [LARGE SCALE GENOMIC DNA]</scope>
    <source>
        <strain evidence="5 6">NEAU-YY642</strain>
    </source>
</reference>
<dbReference type="FunFam" id="3.40.50.300:FF:000011">
    <property type="entry name" value="Putative ABC transporter ATP-binding component"/>
    <property type="match status" value="1"/>
</dbReference>
<dbReference type="PANTHER" id="PTHR19211">
    <property type="entry name" value="ATP-BINDING TRANSPORT PROTEIN-RELATED"/>
    <property type="match status" value="1"/>
</dbReference>
<dbReference type="NCBIfam" id="NF000355">
    <property type="entry name" value="ribo_prot_ABC_F"/>
    <property type="match status" value="1"/>
</dbReference>
<evidence type="ECO:0000256" key="3">
    <source>
        <dbReference type="ARBA" id="ARBA00022840"/>
    </source>
</evidence>
<dbReference type="AlphaFoldDB" id="A0A3M2LIX8"/>
<sequence length="550" mass="58874">MRTQITAHELTKSYDGRLVLDAVSCSFPAGERAAVVGENGSGKSTLLRLLAGRERPDAGRVVVHAGGTSRTTFGGGGVGSFLQEEALPATLTVREVLDRSLAELRAIEARLRALEAWMAADEAAALGDGGEEYGRLLALFELRGGYDAEARLERALAGLGLVDLERGQRVGTLSGGELGRLRLAALLAASPEVLLLDEPTNHLDDRAADWLADHLRARRGTTVVVSHDRDFLERVATTVWEVDADRRQLVRHGGGYAGYLAEHAAARRRWAAEHAAWRAEIDRLTEAAATTARRVAPGRGMRDGNKMAYDRAGGRVQRSVAGRVRNAEERLRRLRAEPVPPPPEPLRFTAPPHVAPLDGTVLAAEGLAVAGRLAPLDLTVEAGARLLVTGPNGAGKSTLLNVLAGELAPDRGTFTARGRIARLGQEPPPARPGQTLLAAFAEGRPGTADEHAERLLALGLFAADRFDTPVDRLSTGQRQRLALARLVSAPVDVLLLDEPTNHLSPALVEELEAALADHPGTLVVVSHDRRLRAGWRGAELRLTPARHSHV</sequence>
<organism evidence="5 6">
    <name type="scientific">Streptomyces triticirhizae</name>
    <dbReference type="NCBI Taxonomy" id="2483353"/>
    <lineage>
        <taxon>Bacteria</taxon>
        <taxon>Bacillati</taxon>
        <taxon>Actinomycetota</taxon>
        <taxon>Actinomycetes</taxon>
        <taxon>Kitasatosporales</taxon>
        <taxon>Streptomycetaceae</taxon>
        <taxon>Streptomyces</taxon>
    </lineage>
</organism>
<dbReference type="InterPro" id="IPR050611">
    <property type="entry name" value="ABCF"/>
</dbReference>
<evidence type="ECO:0000259" key="4">
    <source>
        <dbReference type="PROSITE" id="PS50893"/>
    </source>
</evidence>
<dbReference type="SMART" id="SM00382">
    <property type="entry name" value="AAA"/>
    <property type="match status" value="2"/>
</dbReference>
<dbReference type="PANTHER" id="PTHR19211:SF14">
    <property type="entry name" value="ATP-BINDING CASSETTE SUB-FAMILY F MEMBER 1"/>
    <property type="match status" value="1"/>
</dbReference>
<name>A0A3M2LIX8_9ACTN</name>
<keyword evidence="1" id="KW-0677">Repeat</keyword>
<evidence type="ECO:0000256" key="1">
    <source>
        <dbReference type="ARBA" id="ARBA00022737"/>
    </source>
</evidence>
<keyword evidence="2" id="KW-0547">Nucleotide-binding</keyword>